<keyword evidence="3" id="KW-0677">Repeat</keyword>
<dbReference type="SUPFAM" id="SSF57667">
    <property type="entry name" value="beta-beta-alpha zinc fingers"/>
    <property type="match status" value="6"/>
</dbReference>
<feature type="domain" description="C2H2-type" evidence="8">
    <location>
        <begin position="1322"/>
        <end position="1345"/>
    </location>
</feature>
<feature type="domain" description="C2H2-type" evidence="8">
    <location>
        <begin position="241"/>
        <end position="268"/>
    </location>
</feature>
<evidence type="ECO:0000256" key="2">
    <source>
        <dbReference type="ARBA" id="ARBA00022723"/>
    </source>
</evidence>
<evidence type="ECO:0000313" key="9">
    <source>
        <dbReference type="EMBL" id="GFY38646.1"/>
    </source>
</evidence>
<dbReference type="OrthoDB" id="7770689at2759"/>
<reference evidence="9" key="1">
    <citation type="submission" date="2020-08" db="EMBL/GenBank/DDBJ databases">
        <title>Multicomponent nature underlies the extraordinary mechanical properties of spider dragline silk.</title>
        <authorList>
            <person name="Kono N."/>
            <person name="Nakamura H."/>
            <person name="Mori M."/>
            <person name="Yoshida Y."/>
            <person name="Ohtoshi R."/>
            <person name="Malay A.D."/>
            <person name="Moran D.A.P."/>
            <person name="Tomita M."/>
            <person name="Numata K."/>
            <person name="Arakawa K."/>
        </authorList>
    </citation>
    <scope>NUCLEOTIDE SEQUENCE</scope>
</reference>
<feature type="domain" description="C2H2-type" evidence="8">
    <location>
        <begin position="67"/>
        <end position="94"/>
    </location>
</feature>
<comment type="subcellular location">
    <subcellularLocation>
        <location evidence="1">Nucleus</location>
    </subcellularLocation>
</comment>
<evidence type="ECO:0000256" key="6">
    <source>
        <dbReference type="ARBA" id="ARBA00023242"/>
    </source>
</evidence>
<keyword evidence="6" id="KW-0539">Nucleus</keyword>
<feature type="domain" description="C2H2-type" evidence="8">
    <location>
        <begin position="153"/>
        <end position="180"/>
    </location>
</feature>
<dbReference type="InterPro" id="IPR013087">
    <property type="entry name" value="Znf_C2H2_type"/>
</dbReference>
<evidence type="ECO:0000313" key="10">
    <source>
        <dbReference type="Proteomes" id="UP000886998"/>
    </source>
</evidence>
<dbReference type="EMBL" id="BMAV01000967">
    <property type="protein sequence ID" value="GFY38646.1"/>
    <property type="molecule type" value="Genomic_DNA"/>
</dbReference>
<keyword evidence="4 7" id="KW-0863">Zinc-finger</keyword>
<proteinExistence type="predicted"/>
<protein>
    <submittedName>
        <fullName evidence="9">Zinc finger protein</fullName>
    </submittedName>
</protein>
<dbReference type="GO" id="GO:0000977">
    <property type="term" value="F:RNA polymerase II transcription regulatory region sequence-specific DNA binding"/>
    <property type="evidence" value="ECO:0007669"/>
    <property type="project" value="TreeGrafter"/>
</dbReference>
<feature type="domain" description="C2H2-type" evidence="8">
    <location>
        <begin position="181"/>
        <end position="208"/>
    </location>
</feature>
<keyword evidence="5" id="KW-0862">Zinc</keyword>
<sequence length="1740" mass="197034">MSGSGRSMPRKGLEYICDTCGKGMGKRYKQNHRISSLESCFKCKVCKKSFSMGFANKKIKPFRKESYSCEVCKKEFKYECFLTYHLFEHSNDWPCWCSVCKKGFALPSHLKKHMCYHASNDELKFKCSVCPLIFKSKESLKEHGMFHLSVYKWKCNECKRGFLFESDMKEHIRTHNVGRKYECSVCGFEAKSQSNLDKHSIFHTREYTEKFKLKCEVCSKGFDFQSELKQHMSKHSNDRNFQCILCSSEFKHKSELLKHKLIHTGEYKLKCDFCSKGFVFQSELKAHMRFHDESRQYQCGTCPLKFTNQTELTKHSQIHTGQYKYKCGVCSRLFPNKLNVSKHVQTHSENVAFHTNNIFENFEEAMEDLHFGAQSLKCDWCNFECVSELLLKQHKQIYHQTAMVILTYPDSDTYDNSANLVFHTDDIADSEEVIENLNTEYIGYTGTPSVKCDLCSYECDSESVLGQHKQLCHQTVMTVMVLLTHSDGDMDSQSDLAFHTNDILVNSEEAANDPSSEYIGYTGTHLLKCDLCSYECDSESALGQHKEVHHQTILKAVENSNSDMHIESGNLVFGTNEILLNSIETVENPNSEHGGMLSFKCDLCSFDCDSELLLGQHKQLHHQTVMVLLTHSDGGVDSQSDLAFHTNDILVNSEEAANDPSSEYIGYTGTRSVKCDLCDYECDSESVLGEHKEVHHQTILTNVENPNSDMHTESGDLDFGANDILTNSKEVLDNPNSEYIEYTGTQSHKCDLCNYESDSESALGQHMQQYHQTILTIITNTDSDTQSRDFVSETNEQNSEYTGTPSFKCNVCNYECDSELFFEKHKQIYHQTIPSIVTNPGSDLQTQSDLISGTNKTLSNTEGALDDTNSEYNGYTGTQSFKCDFCSYECDSELLLGQHKEVHHQTILAIVTNPDSELRTESEDLDFVNNEILSIPEETVAISTSEYIGIEFFQCDLCSFQSESELLLGQHKQLCHQTVMVLLTHPDSDMNVQSANLVFHTNDILVNSEEVVYDPSLEYIGYTGTHLLKCDLCSYECDSESALGQHKEVHHQTILTIVENSNSDMHTESEDLVFRTNEILLNSIEAVENPNSEHSLTQSFKCDLCNFECDCESVLGHHRQVYHQAILTIITNTDNDVQTQSGDLVSGTNVILVNTEEIVENPNSEYTGSQSLSCDLCSYECDSELLLGQHKQMYHQTILITVTNPDRDMQTQSRGLVSGTHEIFLNTERAIDYPNLEYTGHTVTQSFKCDLSSLCSYECDSKSALEQHTEVYHQTILTVVTNPENGLHPQLGDQAFQTNEILPNSEEAVDNLTLVHIGTQSFKCDLCNYEFDSELVLEQHKQVYHRNILTIVTNPNNDTYTQSENFVIGANDIPMNSEEANCDPIPEYTETQSFRCDLCNYECDSELLLRQHKQVYHQAILAIVTNPDNDMQPQSGNLVLGNNEILMNSEEAVGNPNSEYIGYIETVSFKCDLCGYECHSELLLEQHKQLCHQTVMVIVTNPDSGLPIHSADVILQTEGNLANFDEAVENPTSSYTGANSLECNICPYECDSEFLLEQQKQVYHQTILTIVTNTENDMRTESENLVFQSNDNHLNSEVAVYGPLPECTGIQSLECDLCSYECDSELLLGQHKQLYHPTLMVLDNDMQPQSEGTDEIIVNSAEAVDDPNSEFTGCTKAESFRCDWCGYECDSELLLGQHRQLHNQTFLTILTNPESNVPIQSGAIVFQTNDIMSANSEERS</sequence>
<dbReference type="Gene3D" id="3.30.160.60">
    <property type="entry name" value="Classic Zinc Finger"/>
    <property type="match status" value="9"/>
</dbReference>
<keyword evidence="2" id="KW-0479">Metal-binding</keyword>
<feature type="domain" description="C2H2-type" evidence="8">
    <location>
        <begin position="325"/>
        <end position="352"/>
    </location>
</feature>
<dbReference type="GO" id="GO:0005634">
    <property type="term" value="C:nucleus"/>
    <property type="evidence" value="ECO:0007669"/>
    <property type="project" value="UniProtKB-SubCell"/>
</dbReference>
<dbReference type="PROSITE" id="PS50157">
    <property type="entry name" value="ZINC_FINGER_C2H2_2"/>
    <property type="match status" value="11"/>
</dbReference>
<evidence type="ECO:0000259" key="8">
    <source>
        <dbReference type="PROSITE" id="PS50157"/>
    </source>
</evidence>
<dbReference type="SMART" id="SM00355">
    <property type="entry name" value="ZnF_C2H2"/>
    <property type="match status" value="29"/>
</dbReference>
<gene>
    <name evidence="9" type="primary">NCL1_55232</name>
    <name evidence="9" type="ORF">TNIN_328061</name>
</gene>
<evidence type="ECO:0000256" key="7">
    <source>
        <dbReference type="PROSITE-ProRule" id="PRU00042"/>
    </source>
</evidence>
<evidence type="ECO:0000256" key="3">
    <source>
        <dbReference type="ARBA" id="ARBA00022737"/>
    </source>
</evidence>
<accession>A0A8X6WRB5</accession>
<evidence type="ECO:0000256" key="1">
    <source>
        <dbReference type="ARBA" id="ARBA00004123"/>
    </source>
</evidence>
<dbReference type="GO" id="GO:0008270">
    <property type="term" value="F:zinc ion binding"/>
    <property type="evidence" value="ECO:0007669"/>
    <property type="project" value="UniProtKB-KW"/>
</dbReference>
<feature type="domain" description="C2H2-type" evidence="8">
    <location>
        <begin position="297"/>
        <end position="324"/>
    </location>
</feature>
<comment type="caution">
    <text evidence="9">The sequence shown here is derived from an EMBL/GenBank/DDBJ whole genome shotgun (WGS) entry which is preliminary data.</text>
</comment>
<feature type="domain" description="C2H2-type" evidence="8">
    <location>
        <begin position="269"/>
        <end position="296"/>
    </location>
</feature>
<evidence type="ECO:0000256" key="4">
    <source>
        <dbReference type="ARBA" id="ARBA00022771"/>
    </source>
</evidence>
<evidence type="ECO:0000256" key="5">
    <source>
        <dbReference type="ARBA" id="ARBA00022833"/>
    </source>
</evidence>
<dbReference type="PANTHER" id="PTHR24381">
    <property type="entry name" value="ZINC FINGER PROTEIN"/>
    <property type="match status" value="1"/>
</dbReference>
<dbReference type="Proteomes" id="UP000886998">
    <property type="component" value="Unassembled WGS sequence"/>
</dbReference>
<organism evidence="9 10">
    <name type="scientific">Trichonephila inaurata madagascariensis</name>
    <dbReference type="NCBI Taxonomy" id="2747483"/>
    <lineage>
        <taxon>Eukaryota</taxon>
        <taxon>Metazoa</taxon>
        <taxon>Ecdysozoa</taxon>
        <taxon>Arthropoda</taxon>
        <taxon>Chelicerata</taxon>
        <taxon>Arachnida</taxon>
        <taxon>Araneae</taxon>
        <taxon>Araneomorphae</taxon>
        <taxon>Entelegynae</taxon>
        <taxon>Araneoidea</taxon>
        <taxon>Nephilidae</taxon>
        <taxon>Trichonephila</taxon>
        <taxon>Trichonephila inaurata</taxon>
    </lineage>
</organism>
<feature type="domain" description="C2H2-type" evidence="8">
    <location>
        <begin position="213"/>
        <end position="240"/>
    </location>
</feature>
<dbReference type="Pfam" id="PF00096">
    <property type="entry name" value="zf-C2H2"/>
    <property type="match status" value="3"/>
</dbReference>
<dbReference type="GO" id="GO:0000981">
    <property type="term" value="F:DNA-binding transcription factor activity, RNA polymerase II-specific"/>
    <property type="evidence" value="ECO:0007669"/>
    <property type="project" value="TreeGrafter"/>
</dbReference>
<dbReference type="InterPro" id="IPR036236">
    <property type="entry name" value="Znf_C2H2_sf"/>
</dbReference>
<name>A0A8X6WRB5_9ARAC</name>
<dbReference type="PANTHER" id="PTHR24381:SF393">
    <property type="entry name" value="CHROMATIN-LINKED ADAPTOR FOR MSL PROTEINS, ISOFORM B"/>
    <property type="match status" value="1"/>
</dbReference>
<feature type="domain" description="C2H2-type" evidence="8">
    <location>
        <begin position="125"/>
        <end position="147"/>
    </location>
</feature>
<dbReference type="PROSITE" id="PS00028">
    <property type="entry name" value="ZINC_FINGER_C2H2_1"/>
    <property type="match status" value="15"/>
</dbReference>
<feature type="domain" description="C2H2-type" evidence="8">
    <location>
        <begin position="95"/>
        <end position="122"/>
    </location>
</feature>
<keyword evidence="10" id="KW-1185">Reference proteome</keyword>